<dbReference type="InterPro" id="IPR027417">
    <property type="entry name" value="P-loop_NTPase"/>
</dbReference>
<dbReference type="FunFam" id="3.40.50.300:FF:000042">
    <property type="entry name" value="Maltose/maltodextrin ABC transporter, ATP-binding protein"/>
    <property type="match status" value="1"/>
</dbReference>
<sequence>MAKVEFRRVRKDFDGQVVIPALDLRVQDGEFMVLLGPSGCGKSTLLRLLAGLESVSAGEIVIDGRVVNDLSPQARNVAMVFQNYALYPHMRVRDNLAFPLRMRGMKRAEIERRVREAAGVLGLEALLDRRPGELSGGQRQRVAMGRAIVREPAVFLMDEPLSNLDARLRVQIRTEIAALQKRLGTTTLYVTHDQVEAMTLGQRVAVMEAGRVQQVDDPLTLYREPANRFVAGFLGNPPMNIFPVRARTRDGRHQLQLAGQWLDLGEAPPGKACFAGIRPEDFGLPAKADDVTLTVQVEALESLGHETLVYFRDAEVPSPALCAGRVTGDPAGRPGDALCLAVDLSGVHWFDAAGDALRAGRSD</sequence>
<dbReference type="InterPro" id="IPR008995">
    <property type="entry name" value="Mo/tungstate-bd_C_term_dom"/>
</dbReference>
<dbReference type="Gene3D" id="2.40.50.140">
    <property type="entry name" value="Nucleic acid-binding proteins"/>
    <property type="match status" value="1"/>
</dbReference>
<dbReference type="InterPro" id="IPR003439">
    <property type="entry name" value="ABC_transporter-like_ATP-bd"/>
</dbReference>
<dbReference type="SMART" id="SM00382">
    <property type="entry name" value="AAA"/>
    <property type="match status" value="1"/>
</dbReference>
<keyword evidence="2" id="KW-0547">Nucleotide-binding</keyword>
<dbReference type="RefSeq" id="WP_077277760.1">
    <property type="nucleotide sequence ID" value="NZ_MVBK01000019.1"/>
</dbReference>
<dbReference type="Pfam" id="PF00005">
    <property type="entry name" value="ABC_tran"/>
    <property type="match status" value="1"/>
</dbReference>
<dbReference type="OrthoDB" id="9802264at2"/>
<dbReference type="InterPro" id="IPR012340">
    <property type="entry name" value="NA-bd_OB-fold"/>
</dbReference>
<dbReference type="InterPro" id="IPR017871">
    <property type="entry name" value="ABC_transporter-like_CS"/>
</dbReference>
<evidence type="ECO:0000313" key="6">
    <source>
        <dbReference type="Proteomes" id="UP000189462"/>
    </source>
</evidence>
<accession>A0A1V3NR19</accession>
<evidence type="ECO:0000259" key="4">
    <source>
        <dbReference type="PROSITE" id="PS50893"/>
    </source>
</evidence>
<dbReference type="PROSITE" id="PS00211">
    <property type="entry name" value="ABC_TRANSPORTER_1"/>
    <property type="match status" value="1"/>
</dbReference>
<dbReference type="InterPro" id="IPR003593">
    <property type="entry name" value="AAA+_ATPase"/>
</dbReference>
<dbReference type="CDD" id="cd03301">
    <property type="entry name" value="ABC_MalK_N"/>
    <property type="match status" value="1"/>
</dbReference>
<evidence type="ECO:0000313" key="5">
    <source>
        <dbReference type="EMBL" id="OOG27555.1"/>
    </source>
</evidence>
<dbReference type="Proteomes" id="UP000189462">
    <property type="component" value="Unassembled WGS sequence"/>
</dbReference>
<dbReference type="GO" id="GO:0005524">
    <property type="term" value="F:ATP binding"/>
    <property type="evidence" value="ECO:0007669"/>
    <property type="project" value="UniProtKB-KW"/>
</dbReference>
<protein>
    <submittedName>
        <fullName evidence="5">Sugar ABC transporter ATP-binding protein</fullName>
    </submittedName>
</protein>
<dbReference type="GO" id="GO:0140359">
    <property type="term" value="F:ABC-type transporter activity"/>
    <property type="evidence" value="ECO:0007669"/>
    <property type="project" value="InterPro"/>
</dbReference>
<keyword evidence="1" id="KW-0813">Transport</keyword>
<dbReference type="PROSITE" id="PS50893">
    <property type="entry name" value="ABC_TRANSPORTER_2"/>
    <property type="match status" value="1"/>
</dbReference>
<evidence type="ECO:0000256" key="3">
    <source>
        <dbReference type="ARBA" id="ARBA00022840"/>
    </source>
</evidence>
<dbReference type="InterPro" id="IPR047641">
    <property type="entry name" value="ABC_transpr_MalK/UgpC-like"/>
</dbReference>
<feature type="domain" description="ABC transporter" evidence="4">
    <location>
        <begin position="4"/>
        <end position="234"/>
    </location>
</feature>
<gene>
    <name evidence="5" type="ORF">B1C78_03540</name>
</gene>
<dbReference type="Gene3D" id="3.40.50.300">
    <property type="entry name" value="P-loop containing nucleotide triphosphate hydrolases"/>
    <property type="match status" value="1"/>
</dbReference>
<reference evidence="5 6" key="1">
    <citation type="submission" date="2017-02" db="EMBL/GenBank/DDBJ databases">
        <title>Genomic diversity within the haloalkaliphilic genus Thioalkalivibrio.</title>
        <authorList>
            <person name="Ahn A.-C."/>
            <person name="Meier-Kolthoff J."/>
            <person name="Overmars L."/>
            <person name="Richter M."/>
            <person name="Woyke T."/>
            <person name="Sorokin D.Y."/>
            <person name="Muyzer G."/>
        </authorList>
    </citation>
    <scope>NUCLEOTIDE SEQUENCE [LARGE SCALE GENOMIC DNA]</scope>
    <source>
        <strain evidence="5 6">ALJD</strain>
    </source>
</reference>
<organism evidence="5 6">
    <name type="scientific">Thioalkalivibrio denitrificans</name>
    <dbReference type="NCBI Taxonomy" id="108003"/>
    <lineage>
        <taxon>Bacteria</taxon>
        <taxon>Pseudomonadati</taxon>
        <taxon>Pseudomonadota</taxon>
        <taxon>Gammaproteobacteria</taxon>
        <taxon>Chromatiales</taxon>
        <taxon>Ectothiorhodospiraceae</taxon>
        <taxon>Thioalkalivibrio</taxon>
    </lineage>
</organism>
<comment type="caution">
    <text evidence="5">The sequence shown here is derived from an EMBL/GenBank/DDBJ whole genome shotgun (WGS) entry which is preliminary data.</text>
</comment>
<keyword evidence="3 5" id="KW-0067">ATP-binding</keyword>
<proteinExistence type="predicted"/>
<keyword evidence="6" id="KW-1185">Reference proteome</keyword>
<dbReference type="Pfam" id="PF08402">
    <property type="entry name" value="TOBE_2"/>
    <property type="match status" value="1"/>
</dbReference>
<dbReference type="InterPro" id="IPR013611">
    <property type="entry name" value="Transp-assoc_OB_typ2"/>
</dbReference>
<dbReference type="AlphaFoldDB" id="A0A1V3NR19"/>
<dbReference type="SUPFAM" id="SSF50331">
    <property type="entry name" value="MOP-like"/>
    <property type="match status" value="1"/>
</dbReference>
<name>A0A1V3NR19_9GAMM</name>
<dbReference type="GO" id="GO:0008643">
    <property type="term" value="P:carbohydrate transport"/>
    <property type="evidence" value="ECO:0007669"/>
    <property type="project" value="InterPro"/>
</dbReference>
<dbReference type="PANTHER" id="PTHR43875:SF1">
    <property type="entry name" value="OSMOPROTECTIVE COMPOUNDS UPTAKE ATP-BINDING PROTEIN GGTA"/>
    <property type="match status" value="1"/>
</dbReference>
<evidence type="ECO:0000256" key="1">
    <source>
        <dbReference type="ARBA" id="ARBA00022448"/>
    </source>
</evidence>
<dbReference type="GO" id="GO:0055052">
    <property type="term" value="C:ATP-binding cassette (ABC) transporter complex, substrate-binding subunit-containing"/>
    <property type="evidence" value="ECO:0007669"/>
    <property type="project" value="TreeGrafter"/>
</dbReference>
<dbReference type="InterPro" id="IPR015855">
    <property type="entry name" value="ABC_transpr_MalK-like"/>
</dbReference>
<dbReference type="Gene3D" id="2.40.50.100">
    <property type="match status" value="1"/>
</dbReference>
<dbReference type="SUPFAM" id="SSF52540">
    <property type="entry name" value="P-loop containing nucleoside triphosphate hydrolases"/>
    <property type="match status" value="1"/>
</dbReference>
<dbReference type="EMBL" id="MVBK01000019">
    <property type="protein sequence ID" value="OOG27555.1"/>
    <property type="molecule type" value="Genomic_DNA"/>
</dbReference>
<evidence type="ECO:0000256" key="2">
    <source>
        <dbReference type="ARBA" id="ARBA00022741"/>
    </source>
</evidence>
<dbReference type="STRING" id="108003.B1C78_03540"/>
<dbReference type="PANTHER" id="PTHR43875">
    <property type="entry name" value="MALTODEXTRIN IMPORT ATP-BINDING PROTEIN MSMX"/>
    <property type="match status" value="1"/>
</dbReference>
<dbReference type="GO" id="GO:0016887">
    <property type="term" value="F:ATP hydrolysis activity"/>
    <property type="evidence" value="ECO:0007669"/>
    <property type="project" value="InterPro"/>
</dbReference>
<dbReference type="NCBIfam" id="NF008653">
    <property type="entry name" value="PRK11650.1"/>
    <property type="match status" value="1"/>
</dbReference>